<dbReference type="OrthoDB" id="9784009at2"/>
<gene>
    <name evidence="2" type="ORF">NCTC12872_02029</name>
</gene>
<dbReference type="InterPro" id="IPR009989">
    <property type="entry name" value="TrbM"/>
</dbReference>
<protein>
    <submittedName>
        <fullName evidence="2">Conjugal transfer protein TrbM</fullName>
    </submittedName>
</protein>
<feature type="signal peptide" evidence="1">
    <location>
        <begin position="1"/>
        <end position="23"/>
    </location>
</feature>
<evidence type="ECO:0000313" key="2">
    <source>
        <dbReference type="EMBL" id="SUB76401.1"/>
    </source>
</evidence>
<dbReference type="EMBL" id="UGTA01000002">
    <property type="protein sequence ID" value="SUB76401.1"/>
    <property type="molecule type" value="Genomic_DNA"/>
</dbReference>
<dbReference type="AlphaFoldDB" id="A0A379DFK4"/>
<dbReference type="RefSeq" id="WP_115316482.1">
    <property type="nucleotide sequence ID" value="NZ_LWIF01000002.1"/>
</dbReference>
<keyword evidence="3" id="KW-1185">Reference proteome</keyword>
<keyword evidence="1" id="KW-0732">Signal</keyword>
<organism evidence="2 3">
    <name type="scientific">Phocoenobacter uteri</name>
    <dbReference type="NCBI Taxonomy" id="146806"/>
    <lineage>
        <taxon>Bacteria</taxon>
        <taxon>Pseudomonadati</taxon>
        <taxon>Pseudomonadota</taxon>
        <taxon>Gammaproteobacteria</taxon>
        <taxon>Pasteurellales</taxon>
        <taxon>Pasteurellaceae</taxon>
        <taxon>Phocoenobacter</taxon>
    </lineage>
</organism>
<dbReference type="Pfam" id="PF07424">
    <property type="entry name" value="TrbM"/>
    <property type="match status" value="1"/>
</dbReference>
<sequence>MKNLKLSLILSGLIILSSNNTLANGEILTGDPRLACEAILCLSSGKRPDECTPSIRRYFSITDKKLHRLIRKRLNFLNLCPKDNKGIDKDVLARIGLDQEKQKRGMDSLTNVIIHLPHECTSKSLNAQIQRRVERSCDGGKNCDYSYYYRISPKMPQSCIDLKNHEWTRIELPIQYGNNNWVEGSQYSHPPLPPIWFLKDDLEKFKSKQMPR</sequence>
<proteinExistence type="predicted"/>
<accession>A0A379DFK4</accession>
<name>A0A379DFK4_9PAST</name>
<evidence type="ECO:0000256" key="1">
    <source>
        <dbReference type="SAM" id="SignalP"/>
    </source>
</evidence>
<reference evidence="2 3" key="1">
    <citation type="submission" date="2018-06" db="EMBL/GenBank/DDBJ databases">
        <authorList>
            <consortium name="Pathogen Informatics"/>
            <person name="Doyle S."/>
        </authorList>
    </citation>
    <scope>NUCLEOTIDE SEQUENCE [LARGE SCALE GENOMIC DNA]</scope>
    <source>
        <strain evidence="2 3">NCTC12872</strain>
    </source>
</reference>
<evidence type="ECO:0000313" key="3">
    <source>
        <dbReference type="Proteomes" id="UP000255417"/>
    </source>
</evidence>
<dbReference type="Proteomes" id="UP000255417">
    <property type="component" value="Unassembled WGS sequence"/>
</dbReference>
<feature type="chain" id="PRO_5016681003" evidence="1">
    <location>
        <begin position="24"/>
        <end position="212"/>
    </location>
</feature>